<evidence type="ECO:0000313" key="2">
    <source>
        <dbReference type="EMBL" id="OXU29806.1"/>
    </source>
</evidence>
<dbReference type="EMBL" id="NNAY01000237">
    <property type="protein sequence ID" value="OXU29806.1"/>
    <property type="molecule type" value="Genomic_DNA"/>
</dbReference>
<evidence type="ECO:0000256" key="1">
    <source>
        <dbReference type="SAM" id="MobiDB-lite"/>
    </source>
</evidence>
<protein>
    <submittedName>
        <fullName evidence="2">Uncharacterized protein</fullName>
    </submittedName>
</protein>
<organism evidence="2 3">
    <name type="scientific">Trichomalopsis sarcophagae</name>
    <dbReference type="NCBI Taxonomy" id="543379"/>
    <lineage>
        <taxon>Eukaryota</taxon>
        <taxon>Metazoa</taxon>
        <taxon>Ecdysozoa</taxon>
        <taxon>Arthropoda</taxon>
        <taxon>Hexapoda</taxon>
        <taxon>Insecta</taxon>
        <taxon>Pterygota</taxon>
        <taxon>Neoptera</taxon>
        <taxon>Endopterygota</taxon>
        <taxon>Hymenoptera</taxon>
        <taxon>Apocrita</taxon>
        <taxon>Proctotrupomorpha</taxon>
        <taxon>Chalcidoidea</taxon>
        <taxon>Pteromalidae</taxon>
        <taxon>Pteromalinae</taxon>
        <taxon>Trichomalopsis</taxon>
    </lineage>
</organism>
<proteinExistence type="predicted"/>
<evidence type="ECO:0000313" key="3">
    <source>
        <dbReference type="Proteomes" id="UP000215335"/>
    </source>
</evidence>
<gene>
    <name evidence="2" type="ORF">TSAR_014119</name>
</gene>
<accession>A0A232FGB5</accession>
<reference evidence="2 3" key="1">
    <citation type="journal article" date="2017" name="Curr. Biol.">
        <title>The Evolution of Venom by Co-option of Single-Copy Genes.</title>
        <authorList>
            <person name="Martinson E.O."/>
            <person name="Mrinalini"/>
            <person name="Kelkar Y.D."/>
            <person name="Chang C.H."/>
            <person name="Werren J.H."/>
        </authorList>
    </citation>
    <scope>NUCLEOTIDE SEQUENCE [LARGE SCALE GENOMIC DNA]</scope>
    <source>
        <strain evidence="2 3">Alberta</strain>
        <tissue evidence="2">Whole body</tissue>
    </source>
</reference>
<dbReference type="AlphaFoldDB" id="A0A232FGB5"/>
<keyword evidence="3" id="KW-1185">Reference proteome</keyword>
<dbReference type="Proteomes" id="UP000215335">
    <property type="component" value="Unassembled WGS sequence"/>
</dbReference>
<name>A0A232FGB5_9HYME</name>
<sequence>MWNQVGLSGSSCLRSSRHPLHLESPPELVGAYDLDQTRGAGKRWKKEALKCFCVKEDGKKSDIRYSQGARGQEEEEERSRTRHSVLLKRTRGLLFVTSVPSPYVDKRQAVYAGLTNVHTYATEGFKTQRGPSTFKNTHTFQRTHSGNEV</sequence>
<feature type="region of interest" description="Disordered" evidence="1">
    <location>
        <begin position="61"/>
        <end position="83"/>
    </location>
</feature>
<comment type="caution">
    <text evidence="2">The sequence shown here is derived from an EMBL/GenBank/DDBJ whole genome shotgun (WGS) entry which is preliminary data.</text>
</comment>